<dbReference type="PANTHER" id="PTHR37291:SF1">
    <property type="entry name" value="TYPE IV METHYL-DIRECTED RESTRICTION ENZYME ECOKMCRB SUBUNIT"/>
    <property type="match status" value="1"/>
</dbReference>
<feature type="domain" description="ATPase dynein-related AAA" evidence="1">
    <location>
        <begin position="136"/>
        <end position="281"/>
    </location>
</feature>
<dbReference type="REBASE" id="29819">
    <property type="entry name" value="CcaPMcrB2P"/>
</dbReference>
<dbReference type="GO" id="GO:0005524">
    <property type="term" value="F:ATP binding"/>
    <property type="evidence" value="ECO:0007669"/>
    <property type="project" value="InterPro"/>
</dbReference>
<dbReference type="Pfam" id="PF07728">
    <property type="entry name" value="AAA_5"/>
    <property type="match status" value="1"/>
</dbReference>
<evidence type="ECO:0000313" key="3">
    <source>
        <dbReference type="Proteomes" id="UP000004198"/>
    </source>
</evidence>
<dbReference type="RefSeq" id="WP_007059469.1">
    <property type="nucleotide sequence ID" value="NZ_ACVI01000006.1"/>
</dbReference>
<dbReference type="Proteomes" id="UP000004198">
    <property type="component" value="Unassembled WGS sequence"/>
</dbReference>
<dbReference type="OrthoDB" id="9781481at2"/>
<organism evidence="2 3">
    <name type="scientific">Clostridium carboxidivorans P7</name>
    <dbReference type="NCBI Taxonomy" id="536227"/>
    <lineage>
        <taxon>Bacteria</taxon>
        <taxon>Bacillati</taxon>
        <taxon>Bacillota</taxon>
        <taxon>Clostridia</taxon>
        <taxon>Eubacteriales</taxon>
        <taxon>Clostridiaceae</taxon>
        <taxon>Clostridium</taxon>
    </lineage>
</organism>
<reference evidence="2 3" key="1">
    <citation type="submission" date="2009-06" db="EMBL/GenBank/DDBJ databases">
        <title>The draft genome of Clostridium carboxidivorans P7.</title>
        <authorList>
            <consortium name="US DOE Joint Genome Institute (JGI-PGF)"/>
            <person name="Lucas S."/>
            <person name="Copeland A."/>
            <person name="Lapidus A."/>
            <person name="Glavina del Rio T."/>
            <person name="Tice H."/>
            <person name="Bruce D."/>
            <person name="Goodwin L."/>
            <person name="Pitluck S."/>
            <person name="Larimer F."/>
            <person name="Land M.L."/>
            <person name="Hauser L."/>
            <person name="Hemme C.L."/>
        </authorList>
    </citation>
    <scope>NUCLEOTIDE SEQUENCE [LARGE SCALE GENOMIC DNA]</scope>
    <source>
        <strain evidence="2 3">P7</strain>
    </source>
</reference>
<name>C6PP67_9CLOT</name>
<keyword evidence="3" id="KW-1185">Reference proteome</keyword>
<protein>
    <submittedName>
        <fullName evidence="2">ATPase associated with various cellular activities AAA_5</fullName>
    </submittedName>
</protein>
<gene>
    <name evidence="2" type="ORF">CcarbDRAFT_0584</name>
</gene>
<dbReference type="InterPro" id="IPR027417">
    <property type="entry name" value="P-loop_NTPase"/>
</dbReference>
<proteinExistence type="predicted"/>
<dbReference type="InterPro" id="IPR052934">
    <property type="entry name" value="Methyl-DNA_Rec/Restrict_Enz"/>
</dbReference>
<dbReference type="AlphaFoldDB" id="C6PP67"/>
<sequence length="490" mass="57217">MSGNPYEAINRDNYIFKEYVEDVEYLSFNTELWDKLTEEDKEKLKDILEFKLNKYYSEKVLGENEELQSREENASANEETNMIETVISKKISRLEKDFDNKAVIEFIHNYITAEGYEYSKDIIKNLYLSLKTKPFVILYGISGTGKSKLVELFAKALGASREDETYNLIPVRPDWSDASELIGYRNIEGNFQPGILTNIIKKASAHKEIPYFVCLDEMNLARVEYYFSDILSIMETRNKENIEIKTDKLIRRELFAGDKDAVESFEDLYIPENLYIIGTVNMDETTFPFSKKVLDRANTIEFNEVNLDYAFDREKVEVPPKLYPNKLILSEYIKISECSEKKDTAKEVIGELIEINNILEQCDMQFAYRVRDEIVFYVIYAVSEGIMDFHEALDYSIKQKILPRISGSSSEVEQCLFTLFKVFSNMDTSSFNADYIDEEALKKMKSYLVDDEKKLKDGSREKSVCKYPISSEKILKMLWRFNKDGFTTFW</sequence>
<dbReference type="SUPFAM" id="SSF52540">
    <property type="entry name" value="P-loop containing nucleoside triphosphate hydrolases"/>
    <property type="match status" value="1"/>
</dbReference>
<dbReference type="PANTHER" id="PTHR37291">
    <property type="entry name" value="5-METHYLCYTOSINE-SPECIFIC RESTRICTION ENZYME B"/>
    <property type="match status" value="1"/>
</dbReference>
<evidence type="ECO:0000259" key="1">
    <source>
        <dbReference type="Pfam" id="PF07728"/>
    </source>
</evidence>
<accession>C6PP67</accession>
<dbReference type="EMBL" id="ACVI01000006">
    <property type="protein sequence ID" value="EET88945.1"/>
    <property type="molecule type" value="Genomic_DNA"/>
</dbReference>
<comment type="caution">
    <text evidence="2">The sequence shown here is derived from an EMBL/GenBank/DDBJ whole genome shotgun (WGS) entry which is preliminary data.</text>
</comment>
<evidence type="ECO:0000313" key="2">
    <source>
        <dbReference type="EMBL" id="EET88945.1"/>
    </source>
</evidence>
<dbReference type="GO" id="GO:0016887">
    <property type="term" value="F:ATP hydrolysis activity"/>
    <property type="evidence" value="ECO:0007669"/>
    <property type="project" value="InterPro"/>
</dbReference>
<dbReference type="InterPro" id="IPR011704">
    <property type="entry name" value="ATPase_dyneun-rel_AAA"/>
</dbReference>
<dbReference type="Gene3D" id="3.40.50.300">
    <property type="entry name" value="P-loop containing nucleotide triphosphate hydrolases"/>
    <property type="match status" value="1"/>
</dbReference>
<dbReference type="eggNOG" id="COG1401">
    <property type="taxonomic scope" value="Bacteria"/>
</dbReference>